<evidence type="ECO:0000259" key="1">
    <source>
        <dbReference type="Pfam" id="PF04149"/>
    </source>
</evidence>
<evidence type="ECO:0000313" key="2">
    <source>
        <dbReference type="EMBL" id="MDS1270723.1"/>
    </source>
</evidence>
<proteinExistence type="predicted"/>
<dbReference type="Proteomes" id="UP001250214">
    <property type="component" value="Unassembled WGS sequence"/>
</dbReference>
<reference evidence="3" key="1">
    <citation type="submission" date="2023-07" db="EMBL/GenBank/DDBJ databases">
        <title>Novel species in the genus Lipingzhangella isolated from Sambhar Salt Lake.</title>
        <authorList>
            <person name="Jiya N."/>
            <person name="Kajale S."/>
            <person name="Sharma A."/>
        </authorList>
    </citation>
    <scope>NUCLEOTIDE SEQUENCE [LARGE SCALE GENOMIC DNA]</scope>
    <source>
        <strain evidence="3">LS1_29</strain>
    </source>
</reference>
<dbReference type="InterPro" id="IPR007278">
    <property type="entry name" value="DUF397"/>
</dbReference>
<name>A0ABU2H620_9ACTN</name>
<dbReference type="EMBL" id="JAVLVT010000004">
    <property type="protein sequence ID" value="MDS1270723.1"/>
    <property type="molecule type" value="Genomic_DNA"/>
</dbReference>
<dbReference type="RefSeq" id="WP_310912271.1">
    <property type="nucleotide sequence ID" value="NZ_JAVLVT010000004.1"/>
</dbReference>
<accession>A0ABU2H620</accession>
<gene>
    <name evidence="2" type="ORF">RIF23_10470</name>
</gene>
<sequence length="62" mass="7026">MNNQLIWRKSSYSDGHGGNCVECRTDIARVLLRDSQHPAHGHLTLSAVEWRAFLHAVRDGEL</sequence>
<protein>
    <submittedName>
        <fullName evidence="2">DUF397 domain-containing protein</fullName>
    </submittedName>
</protein>
<dbReference type="Pfam" id="PF04149">
    <property type="entry name" value="DUF397"/>
    <property type="match status" value="1"/>
</dbReference>
<evidence type="ECO:0000313" key="3">
    <source>
        <dbReference type="Proteomes" id="UP001250214"/>
    </source>
</evidence>
<keyword evidence="3" id="KW-1185">Reference proteome</keyword>
<comment type="caution">
    <text evidence="2">The sequence shown here is derived from an EMBL/GenBank/DDBJ whole genome shotgun (WGS) entry which is preliminary data.</text>
</comment>
<feature type="domain" description="DUF397" evidence="1">
    <location>
        <begin position="7"/>
        <end position="58"/>
    </location>
</feature>
<organism evidence="2 3">
    <name type="scientific">Lipingzhangella rawalii</name>
    <dbReference type="NCBI Taxonomy" id="2055835"/>
    <lineage>
        <taxon>Bacteria</taxon>
        <taxon>Bacillati</taxon>
        <taxon>Actinomycetota</taxon>
        <taxon>Actinomycetes</taxon>
        <taxon>Streptosporangiales</taxon>
        <taxon>Nocardiopsidaceae</taxon>
        <taxon>Lipingzhangella</taxon>
    </lineage>
</organism>